<comment type="caution">
    <text evidence="2">The sequence shown here is derived from an EMBL/GenBank/DDBJ whole genome shotgun (WGS) entry which is preliminary data.</text>
</comment>
<dbReference type="PANTHER" id="PTHR48449">
    <property type="entry name" value="DUF1985 DOMAIN-CONTAINING PROTEIN"/>
    <property type="match status" value="1"/>
</dbReference>
<protein>
    <submittedName>
        <fullName evidence="2">Uncharacterized protein</fullName>
    </submittedName>
</protein>
<accession>A0AAD9TRX0</accession>
<evidence type="ECO:0000313" key="2">
    <source>
        <dbReference type="EMBL" id="KAK2641109.1"/>
    </source>
</evidence>
<keyword evidence="3" id="KW-1185">Reference proteome</keyword>
<evidence type="ECO:0000313" key="3">
    <source>
        <dbReference type="Proteomes" id="UP001280121"/>
    </source>
</evidence>
<feature type="region of interest" description="Disordered" evidence="1">
    <location>
        <begin position="201"/>
        <end position="289"/>
    </location>
</feature>
<dbReference type="Proteomes" id="UP001280121">
    <property type="component" value="Unassembled WGS sequence"/>
</dbReference>
<name>A0AAD9TRX0_9ROSI</name>
<dbReference type="EMBL" id="JANJYI010000007">
    <property type="protein sequence ID" value="KAK2641109.1"/>
    <property type="molecule type" value="Genomic_DNA"/>
</dbReference>
<proteinExistence type="predicted"/>
<dbReference type="PANTHER" id="PTHR48449:SF1">
    <property type="entry name" value="DUF1985 DOMAIN-CONTAINING PROTEIN"/>
    <property type="match status" value="1"/>
</dbReference>
<feature type="compositionally biased region" description="Basic and acidic residues" evidence="1">
    <location>
        <begin position="213"/>
        <end position="224"/>
    </location>
</feature>
<gene>
    <name evidence="2" type="ORF">Ddye_022872</name>
</gene>
<dbReference type="AlphaFoldDB" id="A0AAD9TRX0"/>
<reference evidence="2" key="1">
    <citation type="journal article" date="2023" name="Plant J.">
        <title>Genome sequences and population genomics provide insights into the demographic history, inbreeding, and mutation load of two 'living fossil' tree species of Dipteronia.</title>
        <authorList>
            <person name="Feng Y."/>
            <person name="Comes H.P."/>
            <person name="Chen J."/>
            <person name="Zhu S."/>
            <person name="Lu R."/>
            <person name="Zhang X."/>
            <person name="Li P."/>
            <person name="Qiu J."/>
            <person name="Olsen K.M."/>
            <person name="Qiu Y."/>
        </authorList>
    </citation>
    <scope>NUCLEOTIDE SEQUENCE</scope>
    <source>
        <strain evidence="2">KIB01</strain>
    </source>
</reference>
<evidence type="ECO:0000256" key="1">
    <source>
        <dbReference type="SAM" id="MobiDB-lite"/>
    </source>
</evidence>
<feature type="compositionally biased region" description="Basic and acidic residues" evidence="1">
    <location>
        <begin position="265"/>
        <end position="289"/>
    </location>
</feature>
<sequence length="289" mass="33349">MRSRLKDFPKTLEGDWYKGKLTRHDHFEALARIDDELNRVPEDFAVEDRCWFMAYRFRHFMSRHREKKFSGGVILRLLLWELDYNGPTGEMRFLLWNHLVMFSKVEFYLITGLRFGVVPDTSLYAAVENDIHQRYFPGADEVSFKELMVDLTLREFQEVCNVMKLCLIFMLNGREIQDFSLAVSVFAFEVISDLGIQFGDRKTTTGGSSGEGSEEKGRGGRPSETEASDPEGPGFNAMDTDGSEPSLRRVRHRRVQFTTPGHAASRGDSRADIGRDMEAPWEHQFNELR</sequence>
<organism evidence="2 3">
    <name type="scientific">Dipteronia dyeriana</name>
    <dbReference type="NCBI Taxonomy" id="168575"/>
    <lineage>
        <taxon>Eukaryota</taxon>
        <taxon>Viridiplantae</taxon>
        <taxon>Streptophyta</taxon>
        <taxon>Embryophyta</taxon>
        <taxon>Tracheophyta</taxon>
        <taxon>Spermatophyta</taxon>
        <taxon>Magnoliopsida</taxon>
        <taxon>eudicotyledons</taxon>
        <taxon>Gunneridae</taxon>
        <taxon>Pentapetalae</taxon>
        <taxon>rosids</taxon>
        <taxon>malvids</taxon>
        <taxon>Sapindales</taxon>
        <taxon>Sapindaceae</taxon>
        <taxon>Hippocastanoideae</taxon>
        <taxon>Acereae</taxon>
        <taxon>Dipteronia</taxon>
    </lineage>
</organism>